<accession>A0A9D1FWH5</accession>
<feature type="binding site" evidence="7">
    <location>
        <begin position="28"/>
        <end position="35"/>
    </location>
    <ligand>
        <name>ATP</name>
        <dbReference type="ChEBI" id="CHEBI:30616"/>
    </ligand>
</feature>
<feature type="domain" description="Thymidylate kinase-like" evidence="8">
    <location>
        <begin position="26"/>
        <end position="213"/>
    </location>
</feature>
<dbReference type="Proteomes" id="UP000824139">
    <property type="component" value="Unassembled WGS sequence"/>
</dbReference>
<evidence type="ECO:0000256" key="3">
    <source>
        <dbReference type="ARBA" id="ARBA00022727"/>
    </source>
</evidence>
<comment type="similarity">
    <text evidence="1 7">Belongs to the thymidylate kinase family.</text>
</comment>
<evidence type="ECO:0000256" key="1">
    <source>
        <dbReference type="ARBA" id="ARBA00009776"/>
    </source>
</evidence>
<keyword evidence="4 7" id="KW-0547">Nucleotide-binding</keyword>
<dbReference type="InterPro" id="IPR018094">
    <property type="entry name" value="Thymidylate_kinase"/>
</dbReference>
<dbReference type="GO" id="GO:0004798">
    <property type="term" value="F:dTMP kinase activity"/>
    <property type="evidence" value="ECO:0007669"/>
    <property type="project" value="UniProtKB-UniRule"/>
</dbReference>
<reference evidence="9" key="2">
    <citation type="journal article" date="2021" name="PeerJ">
        <title>Extensive microbial diversity within the chicken gut microbiome revealed by metagenomics and culture.</title>
        <authorList>
            <person name="Gilroy R."/>
            <person name="Ravi A."/>
            <person name="Getino M."/>
            <person name="Pursley I."/>
            <person name="Horton D.L."/>
            <person name="Alikhan N.F."/>
            <person name="Baker D."/>
            <person name="Gharbi K."/>
            <person name="Hall N."/>
            <person name="Watson M."/>
            <person name="Adriaenssens E.M."/>
            <person name="Foster-Nyarko E."/>
            <person name="Jarju S."/>
            <person name="Secka A."/>
            <person name="Antonio M."/>
            <person name="Oren A."/>
            <person name="Chaudhuri R.R."/>
            <person name="La Ragione R."/>
            <person name="Hildebrand F."/>
            <person name="Pallen M.J."/>
        </authorList>
    </citation>
    <scope>NUCLEOTIDE SEQUENCE</scope>
    <source>
        <strain evidence="9">CHK152-2994</strain>
    </source>
</reference>
<dbReference type="CDD" id="cd01672">
    <property type="entry name" value="TMPK"/>
    <property type="match status" value="1"/>
</dbReference>
<dbReference type="HAMAP" id="MF_00165">
    <property type="entry name" value="Thymidylate_kinase"/>
    <property type="match status" value="1"/>
</dbReference>
<comment type="caution">
    <text evidence="9">The sequence shown here is derived from an EMBL/GenBank/DDBJ whole genome shotgun (WGS) entry which is preliminary data.</text>
</comment>
<dbReference type="EC" id="2.7.4.9" evidence="7"/>
<keyword evidence="5 7" id="KW-0418">Kinase</keyword>
<dbReference type="Pfam" id="PF02223">
    <property type="entry name" value="Thymidylate_kin"/>
    <property type="match status" value="1"/>
</dbReference>
<evidence type="ECO:0000313" key="9">
    <source>
        <dbReference type="EMBL" id="HIS83250.1"/>
    </source>
</evidence>
<dbReference type="PANTHER" id="PTHR10344:SF1">
    <property type="entry name" value="THYMIDYLATE KINASE"/>
    <property type="match status" value="1"/>
</dbReference>
<evidence type="ECO:0000313" key="10">
    <source>
        <dbReference type="Proteomes" id="UP000824139"/>
    </source>
</evidence>
<keyword evidence="6 7" id="KW-0067">ATP-binding</keyword>
<proteinExistence type="inferred from homology"/>
<dbReference type="GO" id="GO:0005737">
    <property type="term" value="C:cytoplasm"/>
    <property type="evidence" value="ECO:0007669"/>
    <property type="project" value="TreeGrafter"/>
</dbReference>
<name>A0A9D1FWH5_9BACT</name>
<dbReference type="GO" id="GO:0006233">
    <property type="term" value="P:dTDP biosynthetic process"/>
    <property type="evidence" value="ECO:0007669"/>
    <property type="project" value="InterPro"/>
</dbReference>
<comment type="function">
    <text evidence="7">Phosphorylation of dTMP to form dTDP in both de novo and salvage pathways of dTTP synthesis.</text>
</comment>
<evidence type="ECO:0000259" key="8">
    <source>
        <dbReference type="Pfam" id="PF02223"/>
    </source>
</evidence>
<dbReference type="NCBIfam" id="TIGR00041">
    <property type="entry name" value="DTMP_kinase"/>
    <property type="match status" value="1"/>
</dbReference>
<evidence type="ECO:0000256" key="6">
    <source>
        <dbReference type="ARBA" id="ARBA00022840"/>
    </source>
</evidence>
<evidence type="ECO:0000256" key="4">
    <source>
        <dbReference type="ARBA" id="ARBA00022741"/>
    </source>
</evidence>
<sequence>MQQTKRGHELSKLTEKHNLKGTLICVEGIDGSGKSTQLALLRDWLKSIGQDVIFTEWNSSELISQTTKLAKKKNMLSPRTFSLLHAVDFADRLKQVIDPALKAGFIVLADRYAYTAFARDVARGVDPHWVRKVYDFAIKPDLALYFDINPKLSMERICSNRAPKFYEAGMDLKLSNDPYESYMIFQGRVIKEYQKMVKEFGLVKIDATDSIHKKQVEIRAMLKKVLEEKGVII</sequence>
<dbReference type="SUPFAM" id="SSF52540">
    <property type="entry name" value="P-loop containing nucleoside triphosphate hydrolases"/>
    <property type="match status" value="1"/>
</dbReference>
<protein>
    <recommendedName>
        <fullName evidence="7">Thymidylate kinase</fullName>
        <ecNumber evidence="7">2.7.4.9</ecNumber>
    </recommendedName>
    <alternativeName>
        <fullName evidence="7">dTMP kinase</fullName>
    </alternativeName>
</protein>
<dbReference type="InterPro" id="IPR027417">
    <property type="entry name" value="P-loop_NTPase"/>
</dbReference>
<evidence type="ECO:0000256" key="5">
    <source>
        <dbReference type="ARBA" id="ARBA00022777"/>
    </source>
</evidence>
<evidence type="ECO:0000256" key="2">
    <source>
        <dbReference type="ARBA" id="ARBA00022679"/>
    </source>
</evidence>
<dbReference type="PANTHER" id="PTHR10344">
    <property type="entry name" value="THYMIDYLATE KINASE"/>
    <property type="match status" value="1"/>
</dbReference>
<dbReference type="Gene3D" id="3.40.50.300">
    <property type="entry name" value="P-loop containing nucleotide triphosphate hydrolases"/>
    <property type="match status" value="1"/>
</dbReference>
<dbReference type="GO" id="GO:0006235">
    <property type="term" value="P:dTTP biosynthetic process"/>
    <property type="evidence" value="ECO:0007669"/>
    <property type="project" value="UniProtKB-UniRule"/>
</dbReference>
<comment type="catalytic activity">
    <reaction evidence="7">
        <text>dTMP + ATP = dTDP + ADP</text>
        <dbReference type="Rhea" id="RHEA:13517"/>
        <dbReference type="ChEBI" id="CHEBI:30616"/>
        <dbReference type="ChEBI" id="CHEBI:58369"/>
        <dbReference type="ChEBI" id="CHEBI:63528"/>
        <dbReference type="ChEBI" id="CHEBI:456216"/>
        <dbReference type="EC" id="2.7.4.9"/>
    </reaction>
</comment>
<organism evidence="9 10">
    <name type="scientific">Candidatus Scatenecus faecavium</name>
    <dbReference type="NCBI Taxonomy" id="2840915"/>
    <lineage>
        <taxon>Bacteria</taxon>
        <taxon>Candidatus Scatenecus</taxon>
    </lineage>
</organism>
<reference evidence="9" key="1">
    <citation type="submission" date="2020-10" db="EMBL/GenBank/DDBJ databases">
        <authorList>
            <person name="Gilroy R."/>
        </authorList>
    </citation>
    <scope>NUCLEOTIDE SEQUENCE</scope>
    <source>
        <strain evidence="9">CHK152-2994</strain>
    </source>
</reference>
<dbReference type="InterPro" id="IPR039430">
    <property type="entry name" value="Thymidylate_kin-like_dom"/>
</dbReference>
<keyword evidence="3 7" id="KW-0545">Nucleotide biosynthesis</keyword>
<keyword evidence="2 7" id="KW-0808">Transferase</keyword>
<gene>
    <name evidence="7 9" type="primary">tmk</name>
    <name evidence="9" type="ORF">IAD41_06580</name>
</gene>
<dbReference type="GO" id="GO:0006227">
    <property type="term" value="P:dUDP biosynthetic process"/>
    <property type="evidence" value="ECO:0007669"/>
    <property type="project" value="TreeGrafter"/>
</dbReference>
<dbReference type="GO" id="GO:0005524">
    <property type="term" value="F:ATP binding"/>
    <property type="evidence" value="ECO:0007669"/>
    <property type="project" value="UniProtKB-UniRule"/>
</dbReference>
<dbReference type="EMBL" id="DVJO01000145">
    <property type="protein sequence ID" value="HIS83250.1"/>
    <property type="molecule type" value="Genomic_DNA"/>
</dbReference>
<dbReference type="AlphaFoldDB" id="A0A9D1FWH5"/>
<evidence type="ECO:0000256" key="7">
    <source>
        <dbReference type="HAMAP-Rule" id="MF_00165"/>
    </source>
</evidence>